<dbReference type="GO" id="GO:0016853">
    <property type="term" value="F:isomerase activity"/>
    <property type="evidence" value="ECO:0007669"/>
    <property type="project" value="UniProtKB-KW"/>
</dbReference>
<dbReference type="GO" id="GO:0003743">
    <property type="term" value="F:translation initiation factor activity"/>
    <property type="evidence" value="ECO:0007669"/>
    <property type="project" value="UniProtKB-KW"/>
</dbReference>
<dbReference type="InterPro" id="IPR027363">
    <property type="entry name" value="M1Pi_N"/>
</dbReference>
<dbReference type="InterPro" id="IPR042529">
    <property type="entry name" value="IF_2B-like_C"/>
</dbReference>
<dbReference type="InterPro" id="IPR000649">
    <property type="entry name" value="IF-2B-related"/>
</dbReference>
<dbReference type="PANTHER" id="PTHR45860:SF1">
    <property type="entry name" value="TRANSLATION INITIATION FACTOR EIF-2B SUBUNIT ALPHA"/>
    <property type="match status" value="1"/>
</dbReference>
<keyword evidence="2" id="KW-0396">Initiation factor</keyword>
<comment type="caution">
    <text evidence="5">The sequence shown here is derived from an EMBL/GenBank/DDBJ whole genome shotgun (WGS) entry which is preliminary data.</text>
</comment>
<accession>A0A7C1I3P8</accession>
<dbReference type="InterPro" id="IPR051501">
    <property type="entry name" value="eIF2B_alpha/beta/delta"/>
</dbReference>
<organism evidence="5">
    <name type="scientific">Fervidicoccus fontis</name>
    <dbReference type="NCBI Taxonomy" id="683846"/>
    <lineage>
        <taxon>Archaea</taxon>
        <taxon>Thermoproteota</taxon>
        <taxon>Thermoprotei</taxon>
        <taxon>Fervidicoccales</taxon>
        <taxon>Fervidicoccaceae</taxon>
        <taxon>Fervidicoccus</taxon>
    </lineage>
</organism>
<dbReference type="GO" id="GO:0005085">
    <property type="term" value="F:guanyl-nucleotide exchange factor activity"/>
    <property type="evidence" value="ECO:0007669"/>
    <property type="project" value="TreeGrafter"/>
</dbReference>
<gene>
    <name evidence="5" type="ORF">ENO04_02000</name>
</gene>
<sequence>MTAQWTGATEAAMVFLDYMKKSLSQTKSMKELYANLASFARRFYEERPTSALLVNTIKKLAIRALELRDRSFDEALHDLLKLIDEEVDYSRRSVDELAQLASRRIPDDSVVLTHSYSTTVIKTLSLAHEKGKIKQVFVTESRPGGEGIHTAKALSERGLKTTLITDSAVNYFLDKVSLVVVGAEAITANGALVNKIGTSMIALASYHRRKRMIVLAGTYKFSFETVYGELIRIPEASLDTLGFPKDLLYPNVLVKAPLMDVTRPQYIDAIITEKGVTSPAGVPLIIWESLSNREELRTMSIHQVLSLLEEKAR</sequence>
<keyword evidence="5" id="KW-0413">Isomerase</keyword>
<reference evidence="5" key="1">
    <citation type="journal article" date="2020" name="mSystems">
        <title>Genome- and Community-Level Interaction Insights into Carbon Utilization and Element Cycling Functions of Hydrothermarchaeota in Hydrothermal Sediment.</title>
        <authorList>
            <person name="Zhou Z."/>
            <person name="Liu Y."/>
            <person name="Xu W."/>
            <person name="Pan J."/>
            <person name="Luo Z.H."/>
            <person name="Li M."/>
        </authorList>
    </citation>
    <scope>NUCLEOTIDE SEQUENCE [LARGE SCALE GENOMIC DNA]</scope>
    <source>
        <strain evidence="5">SpSt-123</strain>
    </source>
</reference>
<comment type="similarity">
    <text evidence="1 4">Belongs to the eIF-2B alpha/beta/delta subunits family.</text>
</comment>
<dbReference type="AlphaFoldDB" id="A0A7C1I3P8"/>
<dbReference type="Gene3D" id="1.20.120.420">
    <property type="entry name" value="translation initiation factor eif-2b, domain 1"/>
    <property type="match status" value="1"/>
</dbReference>
<evidence type="ECO:0000256" key="1">
    <source>
        <dbReference type="ARBA" id="ARBA00007251"/>
    </source>
</evidence>
<proteinExistence type="inferred from homology"/>
<evidence type="ECO:0000256" key="2">
    <source>
        <dbReference type="ARBA" id="ARBA00022540"/>
    </source>
</evidence>
<dbReference type="Gene3D" id="3.40.50.10470">
    <property type="entry name" value="Translation initiation factor eif-2b, domain 2"/>
    <property type="match status" value="1"/>
</dbReference>
<protein>
    <submittedName>
        <fullName evidence="5">Ribose 1,5-bisphosphate isomerase</fullName>
    </submittedName>
</protein>
<dbReference type="EMBL" id="DSDY01000063">
    <property type="protein sequence ID" value="HDS10385.1"/>
    <property type="molecule type" value="Genomic_DNA"/>
</dbReference>
<dbReference type="PANTHER" id="PTHR45860">
    <property type="entry name" value="TRANSLATION INITIATION FACTOR EIF-2B SUBUNIT ALPHA"/>
    <property type="match status" value="1"/>
</dbReference>
<keyword evidence="3" id="KW-0648">Protein biosynthesis</keyword>
<evidence type="ECO:0000256" key="3">
    <source>
        <dbReference type="ARBA" id="ARBA00022917"/>
    </source>
</evidence>
<dbReference type="Pfam" id="PF01008">
    <property type="entry name" value="IF-2B"/>
    <property type="match status" value="1"/>
</dbReference>
<name>A0A7C1I3P8_9CREN</name>
<evidence type="ECO:0000256" key="4">
    <source>
        <dbReference type="RuleBase" id="RU003814"/>
    </source>
</evidence>
<evidence type="ECO:0000313" key="5">
    <source>
        <dbReference type="EMBL" id="HDS10385.1"/>
    </source>
</evidence>
<dbReference type="SUPFAM" id="SSF100950">
    <property type="entry name" value="NagB/RpiA/CoA transferase-like"/>
    <property type="match status" value="1"/>
</dbReference>
<dbReference type="InterPro" id="IPR037171">
    <property type="entry name" value="NagB/RpiA_transferase-like"/>
</dbReference>